<organism evidence="2 3">
    <name type="scientific">Liparis tanakae</name>
    <name type="common">Tanaka's snailfish</name>
    <dbReference type="NCBI Taxonomy" id="230148"/>
    <lineage>
        <taxon>Eukaryota</taxon>
        <taxon>Metazoa</taxon>
        <taxon>Chordata</taxon>
        <taxon>Craniata</taxon>
        <taxon>Vertebrata</taxon>
        <taxon>Euteleostomi</taxon>
        <taxon>Actinopterygii</taxon>
        <taxon>Neopterygii</taxon>
        <taxon>Teleostei</taxon>
        <taxon>Neoteleostei</taxon>
        <taxon>Acanthomorphata</taxon>
        <taxon>Eupercaria</taxon>
        <taxon>Perciformes</taxon>
        <taxon>Cottioidei</taxon>
        <taxon>Cottales</taxon>
        <taxon>Liparidae</taxon>
        <taxon>Liparis</taxon>
    </lineage>
</organism>
<keyword evidence="3" id="KW-1185">Reference proteome</keyword>
<dbReference type="Proteomes" id="UP000314294">
    <property type="component" value="Unassembled WGS sequence"/>
</dbReference>
<evidence type="ECO:0000313" key="2">
    <source>
        <dbReference type="EMBL" id="TNN39054.1"/>
    </source>
</evidence>
<accession>A0A4Z2FE55</accession>
<feature type="compositionally biased region" description="Pro residues" evidence="1">
    <location>
        <begin position="164"/>
        <end position="174"/>
    </location>
</feature>
<comment type="caution">
    <text evidence="2">The sequence shown here is derived from an EMBL/GenBank/DDBJ whole genome shotgun (WGS) entry which is preliminary data.</text>
</comment>
<name>A0A4Z2FE55_9TELE</name>
<feature type="compositionally biased region" description="Low complexity" evidence="1">
    <location>
        <begin position="185"/>
        <end position="204"/>
    </location>
</feature>
<protein>
    <submittedName>
        <fullName evidence="2">Uncharacterized protein</fullName>
    </submittedName>
</protein>
<evidence type="ECO:0000256" key="1">
    <source>
        <dbReference type="SAM" id="MobiDB-lite"/>
    </source>
</evidence>
<feature type="region of interest" description="Disordered" evidence="1">
    <location>
        <begin position="155"/>
        <end position="230"/>
    </location>
</feature>
<evidence type="ECO:0000313" key="3">
    <source>
        <dbReference type="Proteomes" id="UP000314294"/>
    </source>
</evidence>
<proteinExistence type="predicted"/>
<sequence>MDDAFTVYLWQSVIQDPLPPPRSHLSQWLHLKGLAPVCFRKCLVSSSLRAKRHTQPSHEQRYGFSPADIGTGEQVSSSLSPRWTRLRPSGDASPLVSPDRSEPPVRIFPGECSAAAAPVAPDAVIVPVAVVVVPPLHGEPSLPSSGEEGGVLMRLAEPSSSSPPQTPPQTPPPRMSAKAPPGKCSSAGEESSSELSDASLLASEWKPPPPPPSSPPPSMCGSSRLSSSSLTLDEISGSASLLHKMWDKVEMQRNNGGIDEEEEKKRRAGDVTNNIFGTERHCLAPAAPVERLHNGSLFC</sequence>
<dbReference type="EMBL" id="SRLO01001313">
    <property type="protein sequence ID" value="TNN39054.1"/>
    <property type="molecule type" value="Genomic_DNA"/>
</dbReference>
<feature type="region of interest" description="Disordered" evidence="1">
    <location>
        <begin position="54"/>
        <end position="103"/>
    </location>
</feature>
<dbReference type="AlphaFoldDB" id="A0A4Z2FE55"/>
<feature type="compositionally biased region" description="Pro residues" evidence="1">
    <location>
        <begin position="206"/>
        <end position="218"/>
    </location>
</feature>
<gene>
    <name evidence="2" type="ORF">EYF80_050776</name>
</gene>
<reference evidence="2 3" key="1">
    <citation type="submission" date="2019-03" db="EMBL/GenBank/DDBJ databases">
        <title>First draft genome of Liparis tanakae, snailfish: a comprehensive survey of snailfish specific genes.</title>
        <authorList>
            <person name="Kim W."/>
            <person name="Song I."/>
            <person name="Jeong J.-H."/>
            <person name="Kim D."/>
            <person name="Kim S."/>
            <person name="Ryu S."/>
            <person name="Song J.Y."/>
            <person name="Lee S.K."/>
        </authorList>
    </citation>
    <scope>NUCLEOTIDE SEQUENCE [LARGE SCALE GENOMIC DNA]</scope>
    <source>
        <tissue evidence="2">Muscle</tissue>
    </source>
</reference>